<comment type="pathway">
    <text evidence="1">Protein modification; protein ubiquitination.</text>
</comment>
<feature type="compositionally biased region" description="Basic residues" evidence="2">
    <location>
        <begin position="352"/>
        <end position="372"/>
    </location>
</feature>
<proteinExistence type="predicted"/>
<feature type="compositionally biased region" description="Basic and acidic residues" evidence="2">
    <location>
        <begin position="186"/>
        <end position="201"/>
    </location>
</feature>
<dbReference type="Gene3D" id="3.30.710.10">
    <property type="entry name" value="Potassium Channel Kv1.1, Chain A"/>
    <property type="match status" value="1"/>
</dbReference>
<evidence type="ECO:0000313" key="4">
    <source>
        <dbReference type="EMBL" id="CAD1828337.1"/>
    </source>
</evidence>
<dbReference type="PROSITE" id="PS50097">
    <property type="entry name" value="BTB"/>
    <property type="match status" value="1"/>
</dbReference>
<feature type="region of interest" description="Disordered" evidence="2">
    <location>
        <begin position="490"/>
        <end position="522"/>
    </location>
</feature>
<feature type="compositionally biased region" description="Basic and acidic residues" evidence="2">
    <location>
        <begin position="331"/>
        <end position="347"/>
    </location>
</feature>
<feature type="domain" description="BTB" evidence="3">
    <location>
        <begin position="23"/>
        <end position="138"/>
    </location>
</feature>
<dbReference type="InterPro" id="IPR000210">
    <property type="entry name" value="BTB/POZ_dom"/>
</dbReference>
<protein>
    <recommendedName>
        <fullName evidence="3">BTB domain-containing protein</fullName>
    </recommendedName>
</protein>
<feature type="compositionally biased region" description="Gly residues" evidence="2">
    <location>
        <begin position="87"/>
        <end position="102"/>
    </location>
</feature>
<feature type="region of interest" description="Disordered" evidence="2">
    <location>
        <begin position="63"/>
        <end position="102"/>
    </location>
</feature>
<accession>A0A6V7PBT0</accession>
<dbReference type="Pfam" id="PF00651">
    <property type="entry name" value="BTB"/>
    <property type="match status" value="1"/>
</dbReference>
<feature type="compositionally biased region" description="Pro residues" evidence="2">
    <location>
        <begin position="156"/>
        <end position="173"/>
    </location>
</feature>
<sequence length="522" mass="54870">MEETLKTLSLDYLYLLINGQAFSDVSFSVEGRLVHAHRCILAARSLFFRKFFCGPDPPPPGLLFQDHHHHHHHHHHSPRSPSASSPRGGGGGAGGGAGGAAGPGGAGGGVVIPVNSVSYEVFLLLLQFLYSGQVSWCRRSTSPAPIAPTAAAGTPIAPPPSTSPSTPSPPPAPSASSSSPSSFRSSWRDGGEGVDRGRDEGAAGVAEARHAPAVGDLLDPRRQVGAAAGGAGEAPPARRRRQDRGAAAQVLPRPPPPHPHPHHHHHPPFLAHHPIDIVGVGVGPSGGDVEEHHHKIRRMRRALDSSDVELVKLMPRGREGAARAGRRRRELPRGARRQDPAPRRRGDGLPGHGRRPARPPRRPQHPHRRRRHPLDILRTLTSDFLFKGAVPGLSHIEPNKLRLCLELVQSAAMVMSREEAAAAAAAAAANSSGGGGANSPSVAMYPNMNSEASSCNANSNSNSGVVNLSLDSRMVYLNLGMAAQLGCKMNEGGDDHESASSRSQSGGGGIAPSSMYSPHGYP</sequence>
<evidence type="ECO:0000259" key="3">
    <source>
        <dbReference type="PROSITE" id="PS50097"/>
    </source>
</evidence>
<dbReference type="SMART" id="SM00225">
    <property type="entry name" value="BTB"/>
    <property type="match status" value="1"/>
</dbReference>
<name>A0A6V7PBT0_ANACO</name>
<dbReference type="InterPro" id="IPR044284">
    <property type="entry name" value="NPR5/6"/>
</dbReference>
<dbReference type="AlphaFoldDB" id="A0A6V7PBT0"/>
<reference evidence="4" key="1">
    <citation type="submission" date="2020-07" db="EMBL/GenBank/DDBJ databases">
        <authorList>
            <person name="Lin J."/>
        </authorList>
    </citation>
    <scope>NUCLEOTIDE SEQUENCE</scope>
</reference>
<dbReference type="PANTHER" id="PTHR46668:SF1">
    <property type="entry name" value="REGULATORY PROTEIN NPR5"/>
    <property type="match status" value="1"/>
</dbReference>
<evidence type="ECO:0000256" key="2">
    <source>
        <dbReference type="SAM" id="MobiDB-lite"/>
    </source>
</evidence>
<gene>
    <name evidence="4" type="ORF">CB5_LOCUS11548</name>
</gene>
<dbReference type="GO" id="GO:0006355">
    <property type="term" value="P:regulation of DNA-templated transcription"/>
    <property type="evidence" value="ECO:0007669"/>
    <property type="project" value="TreeGrafter"/>
</dbReference>
<dbReference type="GO" id="GO:0000976">
    <property type="term" value="F:transcription cis-regulatory region binding"/>
    <property type="evidence" value="ECO:0007669"/>
    <property type="project" value="TreeGrafter"/>
</dbReference>
<dbReference type="SUPFAM" id="SSF54695">
    <property type="entry name" value="POZ domain"/>
    <property type="match status" value="1"/>
</dbReference>
<evidence type="ECO:0000256" key="1">
    <source>
        <dbReference type="ARBA" id="ARBA00004906"/>
    </source>
</evidence>
<feature type="region of interest" description="Disordered" evidence="2">
    <location>
        <begin position="147"/>
        <end position="292"/>
    </location>
</feature>
<feature type="region of interest" description="Disordered" evidence="2">
    <location>
        <begin position="311"/>
        <end position="375"/>
    </location>
</feature>
<dbReference type="GO" id="GO:0005634">
    <property type="term" value="C:nucleus"/>
    <property type="evidence" value="ECO:0007669"/>
    <property type="project" value="TreeGrafter"/>
</dbReference>
<feature type="compositionally biased region" description="Basic residues" evidence="2">
    <location>
        <begin position="67"/>
        <end position="78"/>
    </location>
</feature>
<dbReference type="EMBL" id="LR862147">
    <property type="protein sequence ID" value="CAD1828337.1"/>
    <property type="molecule type" value="Genomic_DNA"/>
</dbReference>
<dbReference type="GO" id="GO:0009864">
    <property type="term" value="P:induced systemic resistance, jasmonic acid mediated signaling pathway"/>
    <property type="evidence" value="ECO:0007669"/>
    <property type="project" value="TreeGrafter"/>
</dbReference>
<dbReference type="GO" id="GO:0099402">
    <property type="term" value="P:plant organ development"/>
    <property type="evidence" value="ECO:0007669"/>
    <property type="project" value="InterPro"/>
</dbReference>
<dbReference type="PANTHER" id="PTHR46668">
    <property type="entry name" value="BTB/POZ DOMAIN AND ANKYRIN REPEAT-CONTAINING PROTEIN NH5.2"/>
    <property type="match status" value="1"/>
</dbReference>
<dbReference type="InterPro" id="IPR011333">
    <property type="entry name" value="SKP1/BTB/POZ_sf"/>
</dbReference>
<organism evidence="4">
    <name type="scientific">Ananas comosus var. bracteatus</name>
    <name type="common">red pineapple</name>
    <dbReference type="NCBI Taxonomy" id="296719"/>
    <lineage>
        <taxon>Eukaryota</taxon>
        <taxon>Viridiplantae</taxon>
        <taxon>Streptophyta</taxon>
        <taxon>Embryophyta</taxon>
        <taxon>Tracheophyta</taxon>
        <taxon>Spermatophyta</taxon>
        <taxon>Magnoliopsida</taxon>
        <taxon>Liliopsida</taxon>
        <taxon>Poales</taxon>
        <taxon>Bromeliaceae</taxon>
        <taxon>Bromelioideae</taxon>
        <taxon>Ananas</taxon>
    </lineage>
</organism>
<feature type="compositionally biased region" description="Low complexity" evidence="2">
    <location>
        <begin position="268"/>
        <end position="279"/>
    </location>
</feature>